<name>A0A0K9YZM4_9BACL</name>
<organism evidence="3 4">
    <name type="scientific">Brevibacillus reuszeri</name>
    <dbReference type="NCBI Taxonomy" id="54915"/>
    <lineage>
        <taxon>Bacteria</taxon>
        <taxon>Bacillati</taxon>
        <taxon>Bacillota</taxon>
        <taxon>Bacilli</taxon>
        <taxon>Bacillales</taxon>
        <taxon>Paenibacillaceae</taxon>
        <taxon>Brevibacillus</taxon>
    </lineage>
</organism>
<comment type="similarity">
    <text evidence="1">Belongs to the barstar family.</text>
</comment>
<sequence length="252" mass="28581">MQKYSLIDAESDMVIGIGSDLTGLMGNSTVEIAEETFHKITLLDFQFRDDFKQYCQTTKAYINNIYVTILNYEGCSIGSYYFYLREPIFFHKTGFGKGLIELELIGTLLQVASKESLEIWEMRRSPLIERNLWTQLSTVQRSGWLEVARLYNNKNTSSSTQDQQNGEYDIDAGSITDSSSFFCALGEATNGPGGYYGFDLKSLEDCLCGGFGATPPYVLHLHNANSMLNERNAFFQQLMEVFLSRNVKLVYH</sequence>
<evidence type="ECO:0000313" key="4">
    <source>
        <dbReference type="Proteomes" id="UP000036834"/>
    </source>
</evidence>
<evidence type="ECO:0000256" key="1">
    <source>
        <dbReference type="ARBA" id="ARBA00006845"/>
    </source>
</evidence>
<dbReference type="AlphaFoldDB" id="A0A0K9YZM4"/>
<dbReference type="Proteomes" id="UP000036834">
    <property type="component" value="Unassembled WGS sequence"/>
</dbReference>
<dbReference type="SUPFAM" id="SSF52038">
    <property type="entry name" value="Barstar-related"/>
    <property type="match status" value="1"/>
</dbReference>
<feature type="domain" description="Barstar (barnase inhibitor)" evidence="2">
    <location>
        <begin position="170"/>
        <end position="243"/>
    </location>
</feature>
<dbReference type="Pfam" id="PF01337">
    <property type="entry name" value="Barstar"/>
    <property type="match status" value="1"/>
</dbReference>
<protein>
    <recommendedName>
        <fullName evidence="2">Barstar (barnase inhibitor) domain-containing protein</fullName>
    </recommendedName>
</protein>
<dbReference type="EMBL" id="LGIQ01000005">
    <property type="protein sequence ID" value="KNB74111.1"/>
    <property type="molecule type" value="Genomic_DNA"/>
</dbReference>
<dbReference type="Gene3D" id="3.30.370.10">
    <property type="entry name" value="Barstar-like"/>
    <property type="match status" value="1"/>
</dbReference>
<gene>
    <name evidence="3" type="ORF">ADS79_04085</name>
</gene>
<comment type="caution">
    <text evidence="3">The sequence shown here is derived from an EMBL/GenBank/DDBJ whole genome shotgun (WGS) entry which is preliminary data.</text>
</comment>
<evidence type="ECO:0000313" key="3">
    <source>
        <dbReference type="EMBL" id="KNB74111.1"/>
    </source>
</evidence>
<dbReference type="InterPro" id="IPR000468">
    <property type="entry name" value="Barstar"/>
</dbReference>
<accession>A0A0K9YZM4</accession>
<dbReference type="STRING" id="54915.ADS79_04085"/>
<dbReference type="InterPro" id="IPR035905">
    <property type="entry name" value="Barstar-like_sf"/>
</dbReference>
<reference evidence="4" key="1">
    <citation type="submission" date="2015-07" db="EMBL/GenBank/DDBJ databases">
        <title>Genome sequencing project for genomic taxonomy and phylogenomics of Bacillus-like bacteria.</title>
        <authorList>
            <person name="Liu B."/>
            <person name="Wang J."/>
            <person name="Zhu Y."/>
            <person name="Liu G."/>
            <person name="Chen Q."/>
            <person name="Chen Z."/>
            <person name="Lan J."/>
            <person name="Che J."/>
            <person name="Ge C."/>
            <person name="Shi H."/>
            <person name="Pan Z."/>
            <person name="Liu X."/>
        </authorList>
    </citation>
    <scope>NUCLEOTIDE SEQUENCE [LARGE SCALE GENOMIC DNA]</scope>
    <source>
        <strain evidence="4">DSM 9887</strain>
    </source>
</reference>
<evidence type="ECO:0000259" key="2">
    <source>
        <dbReference type="Pfam" id="PF01337"/>
    </source>
</evidence>
<dbReference type="PATRIC" id="fig|54915.3.peg.6195"/>
<proteinExistence type="inferred from homology"/>